<feature type="transmembrane region" description="Helical" evidence="6">
    <location>
        <begin position="161"/>
        <end position="181"/>
    </location>
</feature>
<dbReference type="OrthoDB" id="9812899at2"/>
<evidence type="ECO:0000259" key="7">
    <source>
        <dbReference type="Pfam" id="PF00892"/>
    </source>
</evidence>
<comment type="caution">
    <text evidence="8">The sequence shown here is derived from an EMBL/GenBank/DDBJ whole genome shotgun (WGS) entry which is preliminary data.</text>
</comment>
<sequence length="279" mass="29983">MLVKYVNAQGVALPEIMFWRQAVSLPLLLGWVFATGQTAQLRSQRRKAHAMRSVMGTIGMVTLFGAQILLPLAVATVLGFTTPLFAVILTALVLKDRVGLWRWAAVVLGFAGVLVIAQPGSAGAMHLPPLGAAAGLLTGLLVAIISLQIRDLTRTETPLSVVFYFALFSTMILAPLLPFFATAHSAQVWGIILVLGVIGTAAQMLLTAALRYGAAASVLVMDYTTLVWTTLYGWLVFDQLPPSHTWLGAPLIVAAGLVIAWREHIKLRRLQAVEQTPPA</sequence>
<comment type="similarity">
    <text evidence="2">Belongs to the drug/metabolite transporter (DMT) superfamily. 10 TMS drug/metabolite exporter (DME) (TC 2.A.7.3) family.</text>
</comment>
<feature type="transmembrane region" description="Helical" evidence="6">
    <location>
        <begin position="48"/>
        <end position="66"/>
    </location>
</feature>
<dbReference type="GO" id="GO:0016020">
    <property type="term" value="C:membrane"/>
    <property type="evidence" value="ECO:0007669"/>
    <property type="project" value="UniProtKB-SubCell"/>
</dbReference>
<name>A0A437N9A3_9SPHN</name>
<dbReference type="PANTHER" id="PTHR22911:SF6">
    <property type="entry name" value="SOLUTE CARRIER FAMILY 35 MEMBER G1"/>
    <property type="match status" value="1"/>
</dbReference>
<keyword evidence="5 6" id="KW-0472">Membrane</keyword>
<dbReference type="InterPro" id="IPR000620">
    <property type="entry name" value="EamA_dom"/>
</dbReference>
<feature type="domain" description="EamA" evidence="7">
    <location>
        <begin position="131"/>
        <end position="259"/>
    </location>
</feature>
<reference evidence="8 9" key="1">
    <citation type="submission" date="2019-01" db="EMBL/GenBank/DDBJ databases">
        <authorList>
            <person name="Chen W.-M."/>
        </authorList>
    </citation>
    <scope>NUCLEOTIDE SEQUENCE [LARGE SCALE GENOMIC DNA]</scope>
    <source>
        <strain evidence="8 9">FSY-9</strain>
    </source>
</reference>
<dbReference type="PANTHER" id="PTHR22911">
    <property type="entry name" value="ACYL-MALONYL CONDENSING ENZYME-RELATED"/>
    <property type="match status" value="1"/>
</dbReference>
<dbReference type="SUPFAM" id="SSF103481">
    <property type="entry name" value="Multidrug resistance efflux transporter EmrE"/>
    <property type="match status" value="2"/>
</dbReference>
<gene>
    <name evidence="8" type="ORF">EOE18_06000</name>
</gene>
<evidence type="ECO:0000256" key="1">
    <source>
        <dbReference type="ARBA" id="ARBA00004141"/>
    </source>
</evidence>
<feature type="transmembrane region" description="Helical" evidence="6">
    <location>
        <begin position="100"/>
        <end position="118"/>
    </location>
</feature>
<evidence type="ECO:0000256" key="5">
    <source>
        <dbReference type="ARBA" id="ARBA00023136"/>
    </source>
</evidence>
<evidence type="ECO:0000313" key="8">
    <source>
        <dbReference type="EMBL" id="RVU06494.1"/>
    </source>
</evidence>
<keyword evidence="4 6" id="KW-1133">Transmembrane helix</keyword>
<feature type="transmembrane region" description="Helical" evidence="6">
    <location>
        <begin position="243"/>
        <end position="261"/>
    </location>
</feature>
<dbReference type="AlphaFoldDB" id="A0A437N9A3"/>
<protein>
    <submittedName>
        <fullName evidence="8">DMT family transporter</fullName>
    </submittedName>
</protein>
<dbReference type="Pfam" id="PF00892">
    <property type="entry name" value="EamA"/>
    <property type="match status" value="2"/>
</dbReference>
<dbReference type="Proteomes" id="UP000282837">
    <property type="component" value="Unassembled WGS sequence"/>
</dbReference>
<evidence type="ECO:0000256" key="4">
    <source>
        <dbReference type="ARBA" id="ARBA00022989"/>
    </source>
</evidence>
<dbReference type="EMBL" id="SACO01000003">
    <property type="protein sequence ID" value="RVU06494.1"/>
    <property type="molecule type" value="Genomic_DNA"/>
</dbReference>
<proteinExistence type="inferred from homology"/>
<comment type="subcellular location">
    <subcellularLocation>
        <location evidence="1">Membrane</location>
        <topology evidence="1">Multi-pass membrane protein</topology>
    </subcellularLocation>
</comment>
<keyword evidence="3 6" id="KW-0812">Transmembrane</keyword>
<feature type="transmembrane region" description="Helical" evidence="6">
    <location>
        <begin position="72"/>
        <end position="93"/>
    </location>
</feature>
<accession>A0A437N9A3</accession>
<evidence type="ECO:0000256" key="3">
    <source>
        <dbReference type="ARBA" id="ARBA00022692"/>
    </source>
</evidence>
<organism evidence="8 9">
    <name type="scientific">Novosphingobium umbonatum</name>
    <dbReference type="NCBI Taxonomy" id="1908524"/>
    <lineage>
        <taxon>Bacteria</taxon>
        <taxon>Pseudomonadati</taxon>
        <taxon>Pseudomonadota</taxon>
        <taxon>Alphaproteobacteria</taxon>
        <taxon>Sphingomonadales</taxon>
        <taxon>Sphingomonadaceae</taxon>
        <taxon>Novosphingobium</taxon>
    </lineage>
</organism>
<feature type="transmembrane region" description="Helical" evidence="6">
    <location>
        <begin position="218"/>
        <end position="237"/>
    </location>
</feature>
<evidence type="ECO:0000313" key="9">
    <source>
        <dbReference type="Proteomes" id="UP000282837"/>
    </source>
</evidence>
<feature type="transmembrane region" description="Helical" evidence="6">
    <location>
        <begin position="130"/>
        <end position="149"/>
    </location>
</feature>
<keyword evidence="9" id="KW-1185">Reference proteome</keyword>
<feature type="transmembrane region" description="Helical" evidence="6">
    <location>
        <begin position="187"/>
        <end position="206"/>
    </location>
</feature>
<feature type="domain" description="EamA" evidence="7">
    <location>
        <begin position="11"/>
        <end position="116"/>
    </location>
</feature>
<dbReference type="InterPro" id="IPR037185">
    <property type="entry name" value="EmrE-like"/>
</dbReference>
<evidence type="ECO:0000256" key="6">
    <source>
        <dbReference type="SAM" id="Phobius"/>
    </source>
</evidence>
<evidence type="ECO:0000256" key="2">
    <source>
        <dbReference type="ARBA" id="ARBA00009853"/>
    </source>
</evidence>